<feature type="transmembrane region" description="Helical" evidence="7">
    <location>
        <begin position="360"/>
        <end position="386"/>
    </location>
</feature>
<keyword evidence="3" id="KW-1003">Cell membrane</keyword>
<dbReference type="InterPro" id="IPR000515">
    <property type="entry name" value="MetI-like"/>
</dbReference>
<evidence type="ECO:0000256" key="4">
    <source>
        <dbReference type="ARBA" id="ARBA00022692"/>
    </source>
</evidence>
<feature type="transmembrane region" description="Helical" evidence="7">
    <location>
        <begin position="267"/>
        <end position="285"/>
    </location>
</feature>
<feature type="transmembrane region" description="Helical" evidence="7">
    <location>
        <begin position="192"/>
        <end position="212"/>
    </location>
</feature>
<evidence type="ECO:0000313" key="10">
    <source>
        <dbReference type="EMBL" id="GLR52164.1"/>
    </source>
</evidence>
<dbReference type="RefSeq" id="WP_245082551.1">
    <property type="nucleotide sequence ID" value="NZ_BSOP01000027.1"/>
</dbReference>
<reference evidence="11" key="1">
    <citation type="journal article" date="2019" name="Int. J. Syst. Evol. Microbiol.">
        <title>The Global Catalogue of Microorganisms (GCM) 10K type strain sequencing project: providing services to taxonomists for standard genome sequencing and annotation.</title>
        <authorList>
            <consortium name="The Broad Institute Genomics Platform"/>
            <consortium name="The Broad Institute Genome Sequencing Center for Infectious Disease"/>
            <person name="Wu L."/>
            <person name="Ma J."/>
        </authorList>
    </citation>
    <scope>NUCLEOTIDE SEQUENCE [LARGE SCALE GENOMIC DNA]</scope>
    <source>
        <strain evidence="11">NBRC 102122</strain>
    </source>
</reference>
<name>A0ABQ5ZN80_9HYPH</name>
<comment type="caution">
    <text evidence="10">The sequence shown here is derived from an EMBL/GenBank/DDBJ whole genome shotgun (WGS) entry which is preliminary data.</text>
</comment>
<feature type="transmembrane region" description="Helical" evidence="7">
    <location>
        <begin position="292"/>
        <end position="309"/>
    </location>
</feature>
<feature type="transmembrane region" description="Helical" evidence="7">
    <location>
        <begin position="315"/>
        <end position="339"/>
    </location>
</feature>
<feature type="coiled-coil region" evidence="8">
    <location>
        <begin position="117"/>
        <end position="144"/>
    </location>
</feature>
<evidence type="ECO:0000256" key="5">
    <source>
        <dbReference type="ARBA" id="ARBA00022989"/>
    </source>
</evidence>
<evidence type="ECO:0000256" key="6">
    <source>
        <dbReference type="ARBA" id="ARBA00023136"/>
    </source>
</evidence>
<feature type="transmembrane region" description="Helical" evidence="7">
    <location>
        <begin position="59"/>
        <end position="79"/>
    </location>
</feature>
<evidence type="ECO:0000259" key="9">
    <source>
        <dbReference type="PROSITE" id="PS50928"/>
    </source>
</evidence>
<feature type="transmembrane region" description="Helical" evidence="7">
    <location>
        <begin position="431"/>
        <end position="454"/>
    </location>
</feature>
<comment type="subcellular location">
    <subcellularLocation>
        <location evidence="1 7">Cell membrane</location>
        <topology evidence="1 7">Multi-pass membrane protein</topology>
    </subcellularLocation>
</comment>
<dbReference type="Proteomes" id="UP001156702">
    <property type="component" value="Unassembled WGS sequence"/>
</dbReference>
<keyword evidence="8" id="KW-0175">Coiled coil</keyword>
<keyword evidence="11" id="KW-1185">Reference proteome</keyword>
<keyword evidence="5 7" id="KW-1133">Transmembrane helix</keyword>
<dbReference type="PROSITE" id="PS50928">
    <property type="entry name" value="ABC_TM1"/>
    <property type="match status" value="1"/>
</dbReference>
<comment type="similarity">
    <text evidence="7">Belongs to the binding-protein-dependent transport system permease family.</text>
</comment>
<dbReference type="CDD" id="cd06261">
    <property type="entry name" value="TM_PBP2"/>
    <property type="match status" value="1"/>
</dbReference>
<feature type="transmembrane region" description="Helical" evidence="7">
    <location>
        <begin position="34"/>
        <end position="53"/>
    </location>
</feature>
<feature type="transmembrane region" description="Helical" evidence="7">
    <location>
        <begin position="474"/>
        <end position="491"/>
    </location>
</feature>
<evidence type="ECO:0000256" key="8">
    <source>
        <dbReference type="SAM" id="Coils"/>
    </source>
</evidence>
<keyword evidence="6 7" id="KW-0472">Membrane</keyword>
<dbReference type="Gene3D" id="1.10.3720.10">
    <property type="entry name" value="MetI-like"/>
    <property type="match status" value="1"/>
</dbReference>
<feature type="domain" description="ABC transmembrane type-1" evidence="9">
    <location>
        <begin position="312"/>
        <end position="491"/>
    </location>
</feature>
<evidence type="ECO:0000256" key="3">
    <source>
        <dbReference type="ARBA" id="ARBA00022475"/>
    </source>
</evidence>
<organism evidence="10 11">
    <name type="scientific">Shinella yambaruensis</name>
    <dbReference type="NCBI Taxonomy" id="415996"/>
    <lineage>
        <taxon>Bacteria</taxon>
        <taxon>Pseudomonadati</taxon>
        <taxon>Pseudomonadota</taxon>
        <taxon>Alphaproteobacteria</taxon>
        <taxon>Hyphomicrobiales</taxon>
        <taxon>Rhizobiaceae</taxon>
        <taxon>Shinella</taxon>
    </lineage>
</organism>
<dbReference type="PANTHER" id="PTHR47737">
    <property type="entry name" value="GLYCINE BETAINE/PROLINE BETAINE TRANSPORT SYSTEM PERMEASE PROTEIN PROW"/>
    <property type="match status" value="1"/>
</dbReference>
<keyword evidence="4 7" id="KW-0812">Transmembrane</keyword>
<accession>A0ABQ5ZN80</accession>
<evidence type="ECO:0000256" key="2">
    <source>
        <dbReference type="ARBA" id="ARBA00022448"/>
    </source>
</evidence>
<proteinExistence type="inferred from homology"/>
<keyword evidence="2 7" id="KW-0813">Transport</keyword>
<protein>
    <recommendedName>
        <fullName evidence="9">ABC transmembrane type-1 domain-containing protein</fullName>
    </recommendedName>
</protein>
<evidence type="ECO:0000256" key="7">
    <source>
        <dbReference type="RuleBase" id="RU363032"/>
    </source>
</evidence>
<gene>
    <name evidence="10" type="ORF">GCM10007923_33770</name>
</gene>
<evidence type="ECO:0000313" key="11">
    <source>
        <dbReference type="Proteomes" id="UP001156702"/>
    </source>
</evidence>
<dbReference type="InterPro" id="IPR035906">
    <property type="entry name" value="MetI-like_sf"/>
</dbReference>
<sequence>MSDHTARDEAIDRFAAINSTYYRRAFRRIGERRGYVPSLNIAAAVLGPVWLAGRRLWSAFWPFLVADLLAVVLIAFALGGGASAGQSARADRLETLAATRLLEAKTANDRDAGTPIAKSLTRSAAALEQAAKDARQAAEDARTGAWLVALLGTGMLAASRLVAGGLANHIAERRFRAWRLEGDAGKAGFSHLHAAGAAALLAIFVPIVFLHFNDRTLFDAFPSDPAWNSGAAAWLDRFIAAISSAVSPAAGTLTKAINGMLGVMEGILTQTPWPVVMAIILAIAWQLAGFRVFLLTFVAISYLAILGYWEKSMQTVALLGTAALISIAIGIPLGVLCGYNRRVAAIVRPLLDFMQTMPAFVYLIPVIALFGIGKPSGIIATIIFGIPPVVRLTALGIASVPASVREAAVAFGASRTFILFKVDLPTAAPSIMAGVSQTILMCLSMVVIAALIGAKGLGEDVLHALQYAAQGQGLLAGLAILLCAIVLDRVVQGRRVQ</sequence>
<dbReference type="PANTHER" id="PTHR47737:SF1">
    <property type="entry name" value="GLYCINE BETAINE_PROLINE BETAINE TRANSPORT SYSTEM PERMEASE PROTEIN PROW"/>
    <property type="match status" value="1"/>
</dbReference>
<dbReference type="SUPFAM" id="SSF161098">
    <property type="entry name" value="MetI-like"/>
    <property type="match status" value="1"/>
</dbReference>
<evidence type="ECO:0000256" key="1">
    <source>
        <dbReference type="ARBA" id="ARBA00004651"/>
    </source>
</evidence>
<dbReference type="Pfam" id="PF00528">
    <property type="entry name" value="BPD_transp_1"/>
    <property type="match status" value="1"/>
</dbReference>
<dbReference type="EMBL" id="BSOP01000027">
    <property type="protein sequence ID" value="GLR52164.1"/>
    <property type="molecule type" value="Genomic_DNA"/>
</dbReference>